<feature type="domain" description="Fatty acid hydroxylase" evidence="8">
    <location>
        <begin position="95"/>
        <end position="231"/>
    </location>
</feature>
<dbReference type="InterPro" id="IPR006694">
    <property type="entry name" value="Fatty_acid_hydroxylase"/>
</dbReference>
<organism evidence="9 10">
    <name type="scientific">Emticicia aquatica</name>
    <dbReference type="NCBI Taxonomy" id="1681835"/>
    <lineage>
        <taxon>Bacteria</taxon>
        <taxon>Pseudomonadati</taxon>
        <taxon>Bacteroidota</taxon>
        <taxon>Cytophagia</taxon>
        <taxon>Cytophagales</taxon>
        <taxon>Leadbetterellaceae</taxon>
        <taxon>Emticicia</taxon>
    </lineage>
</organism>
<dbReference type="PANTHER" id="PTHR21624:SF1">
    <property type="entry name" value="ALKYLGLYCEROL MONOOXYGENASE"/>
    <property type="match status" value="1"/>
</dbReference>
<accession>A0ABM9ANW2</accession>
<evidence type="ECO:0000256" key="1">
    <source>
        <dbReference type="ARBA" id="ARBA00004127"/>
    </source>
</evidence>
<sequence length="268" mass="31671">MQTIISYFNAAPDSDRILLLTFSFFIFWNLEYFLNFNKNFNKWSHLSLNAKFMLSAAPVQFLLGILMNFTLKWTQNHQFGLFHWMIIKNPLLLFIATFFFLDFCEYSYHVLMHKVKSLWQFHLVHHVDTHVDVSTTLREHPGETAIRLLFTTVWVFIGGVSLWVLIFRQFIQIASNVMAHADVRIPEKIDNILSSIFVTPNFHQVHHHYLQPYTDSNYGDVLSIWDRFFGTYSCLKENEVVFGVDTHLQENKIDTFSKLLKLPLEPKK</sequence>
<dbReference type="RefSeq" id="WP_238806088.1">
    <property type="nucleotide sequence ID" value="NZ_CAKLPY010000001.1"/>
</dbReference>
<evidence type="ECO:0000256" key="3">
    <source>
        <dbReference type="ARBA" id="ARBA00022989"/>
    </source>
</evidence>
<feature type="transmembrane region" description="Helical" evidence="7">
    <location>
        <begin position="148"/>
        <end position="167"/>
    </location>
</feature>
<evidence type="ECO:0000259" key="8">
    <source>
        <dbReference type="Pfam" id="PF04116"/>
    </source>
</evidence>
<evidence type="ECO:0000256" key="6">
    <source>
        <dbReference type="ARBA" id="ARBA00023136"/>
    </source>
</evidence>
<evidence type="ECO:0000256" key="7">
    <source>
        <dbReference type="SAM" id="Phobius"/>
    </source>
</evidence>
<dbReference type="PANTHER" id="PTHR21624">
    <property type="entry name" value="STEROL DESATURASE-RELATED PROTEIN"/>
    <property type="match status" value="1"/>
</dbReference>
<evidence type="ECO:0000256" key="5">
    <source>
        <dbReference type="ARBA" id="ARBA00023098"/>
    </source>
</evidence>
<comment type="subcellular location">
    <subcellularLocation>
        <location evidence="1">Endomembrane system</location>
        <topology evidence="1">Multi-pass membrane protein</topology>
    </subcellularLocation>
</comment>
<keyword evidence="5" id="KW-0443">Lipid metabolism</keyword>
<protein>
    <recommendedName>
        <fullName evidence="8">Fatty acid hydroxylase domain-containing protein</fullName>
    </recommendedName>
</protein>
<dbReference type="Proteomes" id="UP000837932">
    <property type="component" value="Unassembled WGS sequence"/>
</dbReference>
<evidence type="ECO:0000313" key="10">
    <source>
        <dbReference type="Proteomes" id="UP000837932"/>
    </source>
</evidence>
<feature type="transmembrane region" description="Helical" evidence="7">
    <location>
        <begin position="17"/>
        <end position="36"/>
    </location>
</feature>
<evidence type="ECO:0000256" key="2">
    <source>
        <dbReference type="ARBA" id="ARBA00022692"/>
    </source>
</evidence>
<comment type="caution">
    <text evidence="9">The sequence shown here is derived from an EMBL/GenBank/DDBJ whole genome shotgun (WGS) entry which is preliminary data.</text>
</comment>
<name>A0ABM9ANW2_9BACT</name>
<reference evidence="9" key="1">
    <citation type="submission" date="2021-12" db="EMBL/GenBank/DDBJ databases">
        <authorList>
            <person name="Rodrigo-Torres L."/>
            <person name="Arahal R. D."/>
            <person name="Lucena T."/>
        </authorList>
    </citation>
    <scope>NUCLEOTIDE SEQUENCE</scope>
    <source>
        <strain evidence="9">CECT 8858</strain>
    </source>
</reference>
<dbReference type="InterPro" id="IPR051689">
    <property type="entry name" value="Sterol_desaturase/TMEM195"/>
</dbReference>
<gene>
    <name evidence="9" type="ORF">EMA8858_01662</name>
</gene>
<proteinExistence type="predicted"/>
<dbReference type="Pfam" id="PF04116">
    <property type="entry name" value="FA_hydroxylase"/>
    <property type="match status" value="1"/>
</dbReference>
<keyword evidence="6 7" id="KW-0472">Membrane</keyword>
<keyword evidence="2 7" id="KW-0812">Transmembrane</keyword>
<feature type="transmembrane region" description="Helical" evidence="7">
    <location>
        <begin position="48"/>
        <end position="71"/>
    </location>
</feature>
<evidence type="ECO:0000256" key="4">
    <source>
        <dbReference type="ARBA" id="ARBA00023002"/>
    </source>
</evidence>
<keyword evidence="4" id="KW-0560">Oxidoreductase</keyword>
<dbReference type="EMBL" id="CAKLPY010000001">
    <property type="protein sequence ID" value="CAH0995539.1"/>
    <property type="molecule type" value="Genomic_DNA"/>
</dbReference>
<keyword evidence="3 7" id="KW-1133">Transmembrane helix</keyword>
<evidence type="ECO:0000313" key="9">
    <source>
        <dbReference type="EMBL" id="CAH0995539.1"/>
    </source>
</evidence>
<keyword evidence="10" id="KW-1185">Reference proteome</keyword>